<dbReference type="AlphaFoldDB" id="A0A9N8F055"/>
<evidence type="ECO:0000256" key="2">
    <source>
        <dbReference type="SAM" id="Phobius"/>
    </source>
</evidence>
<sequence length="488" mass="52320">MESSPSSGLEAAAAAAIGGICSRSAAPVEVTMANSCSSQERLGDETMDSSCTGTCTGGSEVHVIVPRTPEEHQAFLQTQRQVQTIEEEEEKCEEHQDLQAAVSSSTTSTDHESAKSKSNLIPPSKQQPRGKTPAKRGLRKNGSSESDSSSAEMMVVVPLPAMRGLRKNSYTCTDRRISDHNHHLPREETADVNANLSFLEELASGVEPLPVEPAAPALLRNSTHNYRQSLPGAFAQMPGVAFSQQPNTHTGSAEHHDDDDHHRNSTCNTTVETASATTEGLVQARQVTDDELESSSQLQQARAVTARQLKLQQKHRQQQSSYWQNKPACGILSVVLAGVVVAILLGVGLAAFLGNDIVGTIPSHLGLFPVLADLRLHNNPHLSGSLPTELGMLTRMMQLDLSNLPLLTGTIPSELALLTANLSYLNFTGSHGLSGPISSELCSLLNKNCSYKPLPWDPGYELPCALEFDCRPTEGLCGCDCPCSDNTL</sequence>
<dbReference type="PANTHER" id="PTHR48054">
    <property type="entry name" value="RECEPTOR KINASE-LIKE PROTEIN XA21"/>
    <property type="match status" value="1"/>
</dbReference>
<evidence type="ECO:0000256" key="1">
    <source>
        <dbReference type="SAM" id="MobiDB-lite"/>
    </source>
</evidence>
<accession>A0A9N8F055</accession>
<feature type="compositionally biased region" description="Polar residues" evidence="1">
    <location>
        <begin position="116"/>
        <end position="129"/>
    </location>
</feature>
<gene>
    <name evidence="3" type="ORF">SEMRO_2745_G336090.1</name>
</gene>
<protein>
    <submittedName>
        <fullName evidence="3">Uncharacterized protein</fullName>
    </submittedName>
</protein>
<keyword evidence="2" id="KW-0472">Membrane</keyword>
<feature type="transmembrane region" description="Helical" evidence="2">
    <location>
        <begin position="330"/>
        <end position="353"/>
    </location>
</feature>
<feature type="compositionally biased region" description="Polar residues" evidence="1">
    <location>
        <begin position="265"/>
        <end position="278"/>
    </location>
</feature>
<dbReference type="PANTHER" id="PTHR48054:SF82">
    <property type="entry name" value="LRR RECEPTOR-LIKE SERINE_THREONINE-PROTEIN KINASE FLS2"/>
    <property type="match status" value="1"/>
</dbReference>
<reference evidence="3" key="1">
    <citation type="submission" date="2020-06" db="EMBL/GenBank/DDBJ databases">
        <authorList>
            <consortium name="Plant Systems Biology data submission"/>
        </authorList>
    </citation>
    <scope>NUCLEOTIDE SEQUENCE</scope>
    <source>
        <strain evidence="3">D6</strain>
    </source>
</reference>
<evidence type="ECO:0000313" key="4">
    <source>
        <dbReference type="Proteomes" id="UP001153069"/>
    </source>
</evidence>
<proteinExistence type="predicted"/>
<comment type="caution">
    <text evidence="3">The sequence shown here is derived from an EMBL/GenBank/DDBJ whole genome shotgun (WGS) entry which is preliminary data.</text>
</comment>
<keyword evidence="4" id="KW-1185">Reference proteome</keyword>
<dbReference type="InterPro" id="IPR052592">
    <property type="entry name" value="LRR-RLK"/>
</dbReference>
<dbReference type="Gene3D" id="3.80.10.10">
    <property type="entry name" value="Ribonuclease Inhibitor"/>
    <property type="match status" value="1"/>
</dbReference>
<dbReference type="InterPro" id="IPR032675">
    <property type="entry name" value="LRR_dom_sf"/>
</dbReference>
<dbReference type="SUPFAM" id="SSF52047">
    <property type="entry name" value="RNI-like"/>
    <property type="match status" value="1"/>
</dbReference>
<dbReference type="Proteomes" id="UP001153069">
    <property type="component" value="Unassembled WGS sequence"/>
</dbReference>
<feature type="compositionally biased region" description="Basic and acidic residues" evidence="1">
    <location>
        <begin position="252"/>
        <end position="263"/>
    </location>
</feature>
<dbReference type="EMBL" id="CAICTM010002743">
    <property type="protein sequence ID" value="CAB9530103.1"/>
    <property type="molecule type" value="Genomic_DNA"/>
</dbReference>
<feature type="region of interest" description="Disordered" evidence="1">
    <location>
        <begin position="242"/>
        <end position="278"/>
    </location>
</feature>
<organism evidence="3 4">
    <name type="scientific">Seminavis robusta</name>
    <dbReference type="NCBI Taxonomy" id="568900"/>
    <lineage>
        <taxon>Eukaryota</taxon>
        <taxon>Sar</taxon>
        <taxon>Stramenopiles</taxon>
        <taxon>Ochrophyta</taxon>
        <taxon>Bacillariophyta</taxon>
        <taxon>Bacillariophyceae</taxon>
        <taxon>Bacillariophycidae</taxon>
        <taxon>Naviculales</taxon>
        <taxon>Naviculaceae</taxon>
        <taxon>Seminavis</taxon>
    </lineage>
</organism>
<feature type="region of interest" description="Disordered" evidence="1">
    <location>
        <begin position="84"/>
        <end position="152"/>
    </location>
</feature>
<evidence type="ECO:0000313" key="3">
    <source>
        <dbReference type="EMBL" id="CAB9530103.1"/>
    </source>
</evidence>
<name>A0A9N8F055_9STRA</name>
<keyword evidence="2" id="KW-1133">Transmembrane helix</keyword>
<feature type="compositionally biased region" description="Polar residues" evidence="1">
    <location>
        <begin position="242"/>
        <end position="251"/>
    </location>
</feature>
<keyword evidence="2" id="KW-0812">Transmembrane</keyword>